<dbReference type="EMBL" id="KN817520">
    <property type="protein sequence ID" value="KJA28751.1"/>
    <property type="molecule type" value="Genomic_DNA"/>
</dbReference>
<name>A0A0D2PK56_HYPSF</name>
<reference evidence="2" key="1">
    <citation type="submission" date="2014-04" db="EMBL/GenBank/DDBJ databases">
        <title>Evolutionary Origins and Diversification of the Mycorrhizal Mutualists.</title>
        <authorList>
            <consortium name="DOE Joint Genome Institute"/>
            <consortium name="Mycorrhizal Genomics Consortium"/>
            <person name="Kohler A."/>
            <person name="Kuo A."/>
            <person name="Nagy L.G."/>
            <person name="Floudas D."/>
            <person name="Copeland A."/>
            <person name="Barry K.W."/>
            <person name="Cichocki N."/>
            <person name="Veneault-Fourrey C."/>
            <person name="LaButti K."/>
            <person name="Lindquist E.A."/>
            <person name="Lipzen A."/>
            <person name="Lundell T."/>
            <person name="Morin E."/>
            <person name="Murat C."/>
            <person name="Riley R."/>
            <person name="Ohm R."/>
            <person name="Sun H."/>
            <person name="Tunlid A."/>
            <person name="Henrissat B."/>
            <person name="Grigoriev I.V."/>
            <person name="Hibbett D.S."/>
            <person name="Martin F."/>
        </authorList>
    </citation>
    <scope>NUCLEOTIDE SEQUENCE [LARGE SCALE GENOMIC DNA]</scope>
    <source>
        <strain evidence="2">FD-334 SS-4</strain>
    </source>
</reference>
<keyword evidence="2" id="KW-1185">Reference proteome</keyword>
<dbReference type="OrthoDB" id="3193844at2759"/>
<organism evidence="1 2">
    <name type="scientific">Hypholoma sublateritium (strain FD-334 SS-4)</name>
    <dbReference type="NCBI Taxonomy" id="945553"/>
    <lineage>
        <taxon>Eukaryota</taxon>
        <taxon>Fungi</taxon>
        <taxon>Dikarya</taxon>
        <taxon>Basidiomycota</taxon>
        <taxon>Agaricomycotina</taxon>
        <taxon>Agaricomycetes</taxon>
        <taxon>Agaricomycetidae</taxon>
        <taxon>Agaricales</taxon>
        <taxon>Agaricineae</taxon>
        <taxon>Strophariaceae</taxon>
        <taxon>Hypholoma</taxon>
    </lineage>
</organism>
<protein>
    <recommendedName>
        <fullName evidence="3">BTB domain-containing protein</fullName>
    </recommendedName>
</protein>
<evidence type="ECO:0000313" key="2">
    <source>
        <dbReference type="Proteomes" id="UP000054270"/>
    </source>
</evidence>
<accession>A0A0D2PK56</accession>
<dbReference type="AlphaFoldDB" id="A0A0D2PK56"/>
<dbReference type="STRING" id="945553.A0A0D2PK56"/>
<proteinExistence type="predicted"/>
<evidence type="ECO:0008006" key="3">
    <source>
        <dbReference type="Google" id="ProtNLM"/>
    </source>
</evidence>
<sequence>MVETDSVHSSGASDVDTDVGENDDFDVLIKNQVEDSLYSVSTRMLLDESQVFGKIYRLRPSKDSKHAAEAIIVLPREVKCEEFGALLKVLCSDSCIFRKPSLTKEEWTSVLKLSTLWHFIDARNFAIKNLRPLISSLDRVVLGRDFYVSGWVKSGLQRFASRKRTIEDDEAEKLLFYTTIKLLRIREQRRSKLESFDLVAEVFKDELDFLRSQEETFIFAKDLNSDVGVKMESPVQK</sequence>
<evidence type="ECO:0000313" key="1">
    <source>
        <dbReference type="EMBL" id="KJA28751.1"/>
    </source>
</evidence>
<gene>
    <name evidence="1" type="ORF">HYPSUDRAFT_61599</name>
</gene>
<dbReference type="Proteomes" id="UP000054270">
    <property type="component" value="Unassembled WGS sequence"/>
</dbReference>